<reference evidence="2" key="1">
    <citation type="submission" date="2022-01" db="EMBL/GenBank/DDBJ databases">
        <authorList>
            <person name="Wang Y."/>
        </authorList>
    </citation>
    <scope>NUCLEOTIDE SEQUENCE</scope>
    <source>
        <strain evidence="2">WB101</strain>
    </source>
</reference>
<dbReference type="RefSeq" id="WP_237852459.1">
    <property type="nucleotide sequence ID" value="NZ_JAKLWS010000003.1"/>
</dbReference>
<protein>
    <submittedName>
        <fullName evidence="2">Uncharacterized protein</fullName>
    </submittedName>
</protein>
<accession>A0ABS9K9V1</accession>
<keyword evidence="1" id="KW-0732">Signal</keyword>
<feature type="chain" id="PRO_5045561667" evidence="1">
    <location>
        <begin position="31"/>
        <end position="215"/>
    </location>
</feature>
<evidence type="ECO:0000313" key="3">
    <source>
        <dbReference type="Proteomes" id="UP001165366"/>
    </source>
</evidence>
<reference evidence="2" key="2">
    <citation type="submission" date="2024-05" db="EMBL/GenBank/DDBJ databases">
        <title>Rhodohalobacter halophilus gen. nov., sp. nov., a moderately halophilic member of the family Balneolaceae.</title>
        <authorList>
            <person name="Xia J."/>
        </authorList>
    </citation>
    <scope>NUCLEOTIDE SEQUENCE</scope>
    <source>
        <strain evidence="2">WB101</strain>
    </source>
</reference>
<dbReference type="Proteomes" id="UP001165366">
    <property type="component" value="Unassembled WGS sequence"/>
</dbReference>
<keyword evidence="3" id="KW-1185">Reference proteome</keyword>
<dbReference type="EMBL" id="JAKLWS010000003">
    <property type="protein sequence ID" value="MCG2587615.1"/>
    <property type="molecule type" value="Genomic_DNA"/>
</dbReference>
<comment type="caution">
    <text evidence="2">The sequence shown here is derived from an EMBL/GenBank/DDBJ whole genome shotgun (WGS) entry which is preliminary data.</text>
</comment>
<sequence length="215" mass="24225">MDTLKKCLCTVLWSVIAALLFVPISNTVLAQQKKMNEPTLEEIRTATNKYKDVNVALEEGYIADPMNTCEMATMMGRPAEEGGMGIHYFRPDLLGITATEPRVDGAGTHTDFRQPAILLYEPQEDGSMELVAVENLVFAEAWHANGNDAPPTFHGVVFDHMKDNPDTELDEAHMFEEHYDRHVWVHRENPNGVFNPFNPNVSCEHHTTAHSMEMD</sequence>
<evidence type="ECO:0000313" key="2">
    <source>
        <dbReference type="EMBL" id="MCG2587615.1"/>
    </source>
</evidence>
<gene>
    <name evidence="2" type="ORF">L6773_03490</name>
</gene>
<name>A0ABS9K9V1_9BACT</name>
<proteinExistence type="predicted"/>
<feature type="signal peptide" evidence="1">
    <location>
        <begin position="1"/>
        <end position="30"/>
    </location>
</feature>
<evidence type="ECO:0000256" key="1">
    <source>
        <dbReference type="SAM" id="SignalP"/>
    </source>
</evidence>
<organism evidence="2 3">
    <name type="scientific">Rhodohalobacter sulfatireducens</name>
    <dbReference type="NCBI Taxonomy" id="2911366"/>
    <lineage>
        <taxon>Bacteria</taxon>
        <taxon>Pseudomonadati</taxon>
        <taxon>Balneolota</taxon>
        <taxon>Balneolia</taxon>
        <taxon>Balneolales</taxon>
        <taxon>Balneolaceae</taxon>
        <taxon>Rhodohalobacter</taxon>
    </lineage>
</organism>